<dbReference type="KEGG" id="fmr:Fuma_03417"/>
<evidence type="ECO:0000313" key="2">
    <source>
        <dbReference type="EMBL" id="APZ93799.1"/>
    </source>
</evidence>
<dbReference type="EMBL" id="CP017641">
    <property type="protein sequence ID" value="APZ93799.1"/>
    <property type="molecule type" value="Genomic_DNA"/>
</dbReference>
<protein>
    <submittedName>
        <fullName evidence="2">Uncharacterized protein</fullName>
    </submittedName>
</protein>
<reference evidence="2 3" key="1">
    <citation type="journal article" date="2016" name="Front. Microbiol.">
        <title>Fuerstia marisgermanicae gen. nov., sp. nov., an Unusual Member of the Phylum Planctomycetes from the German Wadden Sea.</title>
        <authorList>
            <person name="Kohn T."/>
            <person name="Heuer A."/>
            <person name="Jogler M."/>
            <person name="Vollmers J."/>
            <person name="Boedeker C."/>
            <person name="Bunk B."/>
            <person name="Rast P."/>
            <person name="Borchert D."/>
            <person name="Glockner I."/>
            <person name="Freese H.M."/>
            <person name="Klenk H.P."/>
            <person name="Overmann J."/>
            <person name="Kaster A.K."/>
            <person name="Rohde M."/>
            <person name="Wiegand S."/>
            <person name="Jogler C."/>
        </authorList>
    </citation>
    <scope>NUCLEOTIDE SEQUENCE [LARGE SCALE GENOMIC DNA]</scope>
    <source>
        <strain evidence="2 3">NH11</strain>
    </source>
</reference>
<sequence precursor="true">MQIQWRDWCGSLSAALLTVTISAVAVAQAQPPRIGTNRSEFSDVNRLIQNGADAVPGFGFGNSGIGNSAPVDLSRVDRRVVQNLLTESIDESERLYRSLQTDMQRAPNIRPFLSELLSMRTRAARMAQDMNANVSLERLQPQFQQLDSDWRFMSHKLSQTLQLSTASRDSVERIDRIGRNLEKQFKMGPQLDHRALMTELSGLVSSVRNLVQDLELDPSGSNIVYRLVMDARKLDQQAIRVQNLVMDQAPYTQIVTEYQRAAQMWSALSPDLRKLNNRMVERSMRNILLADSRLHDLLWLDQQTNRENLRQIADGLMKDVDEFYARVSLKLLLHFKDVERILQTSDDFYGTVQNFRDCVDRNEDERTMLECYRYVEEYGNAFVRSYEPLRSEMGRVVLREIEDGIVSLRNELNLAGTVTSIDTRAMLPTAASLENLAEHLNYDVKAWLYQARPTISSQVQQASDRFVKRTARIHLMLESRPTANELKKETSDLIEEWRAIYGFLGRCNTHHRDHLRDLSQEISQAIYDLRAPLQL</sequence>
<dbReference type="Proteomes" id="UP000187735">
    <property type="component" value="Chromosome"/>
</dbReference>
<keyword evidence="1" id="KW-0732">Signal</keyword>
<feature type="signal peptide" evidence="1">
    <location>
        <begin position="1"/>
        <end position="29"/>
    </location>
</feature>
<accession>A0A1P8WIB2</accession>
<name>A0A1P8WIB2_9PLAN</name>
<proteinExistence type="predicted"/>
<dbReference type="AlphaFoldDB" id="A0A1P8WIB2"/>
<organism evidence="2 3">
    <name type="scientific">Fuerstiella marisgermanici</name>
    <dbReference type="NCBI Taxonomy" id="1891926"/>
    <lineage>
        <taxon>Bacteria</taxon>
        <taxon>Pseudomonadati</taxon>
        <taxon>Planctomycetota</taxon>
        <taxon>Planctomycetia</taxon>
        <taxon>Planctomycetales</taxon>
        <taxon>Planctomycetaceae</taxon>
        <taxon>Fuerstiella</taxon>
    </lineage>
</organism>
<gene>
    <name evidence="2" type="ORF">Fuma_03417</name>
</gene>
<feature type="chain" id="PRO_5013292451" evidence="1">
    <location>
        <begin position="30"/>
        <end position="535"/>
    </location>
</feature>
<dbReference type="OrthoDB" id="251077at2"/>
<evidence type="ECO:0000313" key="3">
    <source>
        <dbReference type="Proteomes" id="UP000187735"/>
    </source>
</evidence>
<evidence type="ECO:0000256" key="1">
    <source>
        <dbReference type="SAM" id="SignalP"/>
    </source>
</evidence>
<dbReference type="RefSeq" id="WP_077025206.1">
    <property type="nucleotide sequence ID" value="NZ_CP017641.1"/>
</dbReference>
<keyword evidence="3" id="KW-1185">Reference proteome</keyword>